<dbReference type="EMBL" id="JAGSXH010000179">
    <property type="protein sequence ID" value="MBS2966685.1"/>
    <property type="molecule type" value="Genomic_DNA"/>
</dbReference>
<dbReference type="InterPro" id="IPR038721">
    <property type="entry name" value="IS701-like_DDE_dom"/>
</dbReference>
<reference evidence="2" key="1">
    <citation type="submission" date="2021-04" db="EMBL/GenBank/DDBJ databases">
        <title>Genome based classification of Actinospica acidithermotolerans sp. nov., an actinobacterium isolated from an Indonesian hot spring.</title>
        <authorList>
            <person name="Kusuma A.B."/>
            <person name="Putra K.E."/>
            <person name="Nafisah S."/>
            <person name="Loh J."/>
            <person name="Nouioui I."/>
            <person name="Goodfellow M."/>
        </authorList>
    </citation>
    <scope>NUCLEOTIDE SEQUENCE</scope>
    <source>
        <strain evidence="2">DSM 45618</strain>
    </source>
</reference>
<sequence>MTHNEDWAACAASVDPGLMEAVFSELAADLAPVCRRRDLRANALLYLRGLLMPQVAGNCWSIAEAVGLDRPFRLHHLLERACLDEDAARDAVRAFLARHLGADDGVLIFDETGQAKKGTATAAAGRQYSGTMGRVENVIVAVYTTYATERGHALIDRDLYVQADWFEDPARMEKAGFGADHAFATKPALALAQAKRTLAAGIRPAWAAGDEVYGRSRELREFFEHHGIGYVFAVPVDHRLTTSGGVRMRADHALHLVEAKGWNRRSCGTGAKGPRYYDWAWIATDHPRRRLLIRRSIADPTEIAYFYAYAPEDQICSLTDLVKIAGTRWKVEGDFQDAKSTVALDQTQVKRYRAWKRHVTLAMAALAFLAAVTAIERAAHPAPILPEDPDQLPPADCGTIALTVPETRRLFHLLTTLTRDLPPHTVRTRITRHLNWSHWRRRHQALARWHHYRTRLALIA</sequence>
<dbReference type="PANTHER" id="PTHR33627:SF1">
    <property type="entry name" value="TRANSPOSASE"/>
    <property type="match status" value="1"/>
</dbReference>
<keyword evidence="3" id="KW-1185">Reference proteome</keyword>
<proteinExistence type="predicted"/>
<dbReference type="PANTHER" id="PTHR33627">
    <property type="entry name" value="TRANSPOSASE"/>
    <property type="match status" value="1"/>
</dbReference>
<comment type="caution">
    <text evidence="2">The sequence shown here is derived from an EMBL/GenBank/DDBJ whole genome shotgun (WGS) entry which is preliminary data.</text>
</comment>
<dbReference type="AlphaFoldDB" id="A0A8J8BFI6"/>
<feature type="domain" description="Transposase IS701-like DDE" evidence="1">
    <location>
        <begin position="30"/>
        <end position="241"/>
    </location>
</feature>
<gene>
    <name evidence="2" type="ORF">KGA66_26850</name>
</gene>
<name>A0A8J8BFI6_9ACTN</name>
<dbReference type="SUPFAM" id="SSF53098">
    <property type="entry name" value="Ribonuclease H-like"/>
    <property type="match status" value="1"/>
</dbReference>
<protein>
    <submittedName>
        <fullName evidence="2">IS701 family transposase</fullName>
    </submittedName>
</protein>
<evidence type="ECO:0000313" key="2">
    <source>
        <dbReference type="EMBL" id="MBS2966685.1"/>
    </source>
</evidence>
<dbReference type="InterPro" id="IPR012337">
    <property type="entry name" value="RNaseH-like_sf"/>
</dbReference>
<dbReference type="Proteomes" id="UP000677913">
    <property type="component" value="Unassembled WGS sequence"/>
</dbReference>
<dbReference type="RefSeq" id="WP_211472003.1">
    <property type="nucleotide sequence ID" value="NZ_JAGSXH010000179.1"/>
</dbReference>
<dbReference type="NCBIfam" id="NF033540">
    <property type="entry name" value="transpos_IS701"/>
    <property type="match status" value="1"/>
</dbReference>
<accession>A0A8J8BFI6</accession>
<evidence type="ECO:0000313" key="3">
    <source>
        <dbReference type="Proteomes" id="UP000677913"/>
    </source>
</evidence>
<dbReference type="InterPro" id="IPR039365">
    <property type="entry name" value="IS701-like"/>
</dbReference>
<organism evidence="2 3">
    <name type="scientific">Actinocrinis puniceicyclus</name>
    <dbReference type="NCBI Taxonomy" id="977794"/>
    <lineage>
        <taxon>Bacteria</taxon>
        <taxon>Bacillati</taxon>
        <taxon>Actinomycetota</taxon>
        <taxon>Actinomycetes</taxon>
        <taxon>Catenulisporales</taxon>
        <taxon>Actinospicaceae</taxon>
        <taxon>Actinocrinis</taxon>
    </lineage>
</organism>
<evidence type="ECO:0000259" key="1">
    <source>
        <dbReference type="Pfam" id="PF13546"/>
    </source>
</evidence>
<dbReference type="Pfam" id="PF13546">
    <property type="entry name" value="DDE_5"/>
    <property type="match status" value="1"/>
</dbReference>